<organism evidence="2 3">
    <name type="scientific">Ilumatobacter fluminis</name>
    <dbReference type="NCBI Taxonomy" id="467091"/>
    <lineage>
        <taxon>Bacteria</taxon>
        <taxon>Bacillati</taxon>
        <taxon>Actinomycetota</taxon>
        <taxon>Acidimicrobiia</taxon>
        <taxon>Acidimicrobiales</taxon>
        <taxon>Ilumatobacteraceae</taxon>
        <taxon>Ilumatobacter</taxon>
    </lineage>
</organism>
<protein>
    <submittedName>
        <fullName evidence="2">Uncharacterized protein</fullName>
    </submittedName>
</protein>
<reference evidence="2 3" key="1">
    <citation type="submission" date="2019-03" db="EMBL/GenBank/DDBJ databases">
        <title>Sequencing the genomes of 1000 actinobacteria strains.</title>
        <authorList>
            <person name="Klenk H.-P."/>
        </authorList>
    </citation>
    <scope>NUCLEOTIDE SEQUENCE [LARGE SCALE GENOMIC DNA]</scope>
    <source>
        <strain evidence="2 3">DSM 18936</strain>
    </source>
</reference>
<gene>
    <name evidence="2" type="ORF">BDK89_2833</name>
</gene>
<dbReference type="AlphaFoldDB" id="A0A4R7I1C5"/>
<accession>A0A4R7I1C5</accession>
<comment type="caution">
    <text evidence="2">The sequence shown here is derived from an EMBL/GenBank/DDBJ whole genome shotgun (WGS) entry which is preliminary data.</text>
</comment>
<proteinExistence type="predicted"/>
<dbReference type="Proteomes" id="UP000294558">
    <property type="component" value="Unassembled WGS sequence"/>
</dbReference>
<evidence type="ECO:0000313" key="2">
    <source>
        <dbReference type="EMBL" id="TDT17225.1"/>
    </source>
</evidence>
<dbReference type="EMBL" id="SOAU01000001">
    <property type="protein sequence ID" value="TDT17225.1"/>
    <property type="molecule type" value="Genomic_DNA"/>
</dbReference>
<dbReference type="RefSeq" id="WP_133869525.1">
    <property type="nucleotide sequence ID" value="NZ_SOAU01000001.1"/>
</dbReference>
<evidence type="ECO:0000313" key="3">
    <source>
        <dbReference type="Proteomes" id="UP000294558"/>
    </source>
</evidence>
<keyword evidence="3" id="KW-1185">Reference proteome</keyword>
<dbReference type="OrthoDB" id="9778690at2"/>
<sequence length="226" mass="24270">MARGLQGGNRLRCGPEPRRRARSRRRSAVAGLVALATLTTTACGGNDDEPEVVAPGPLDSLEVGDYEPAASLSELAERSDRTAMGTIVDVEEGWRFGDGPDDPAATRMIELIVEAGELDGPIHVIWPYAQRYEIDVIREAMPIGAPVVLYLSEFTAIDGEAGWYHLGPDDGHTHWELTTPQGFILADSELGVAVLGDPSAPFDDAPPLDGDFDLWLVPTSTVPPNE</sequence>
<evidence type="ECO:0000256" key="1">
    <source>
        <dbReference type="SAM" id="MobiDB-lite"/>
    </source>
</evidence>
<name>A0A4R7I1C5_9ACTN</name>
<feature type="region of interest" description="Disordered" evidence="1">
    <location>
        <begin position="1"/>
        <end position="27"/>
    </location>
</feature>